<reference evidence="3" key="3">
    <citation type="submission" date="2025-09" db="UniProtKB">
        <authorList>
            <consortium name="Ensembl"/>
        </authorList>
    </citation>
    <scope>IDENTIFICATION</scope>
</reference>
<accession>G1NFV7</accession>
<reference evidence="3 4" key="1">
    <citation type="journal article" date="2010" name="PLoS Biol.">
        <title>Multi-platform next-generation sequencing of the domestic turkey (Meleagris gallopavo): genome assembly and analysis.</title>
        <authorList>
            <person name="Dalloul R.A."/>
            <person name="Long J.A."/>
            <person name="Zimin A.V."/>
            <person name="Aslam L."/>
            <person name="Beal K."/>
            <person name="Blomberg L.A."/>
            <person name="Bouffard P."/>
            <person name="Burt D.W."/>
            <person name="Crasta O."/>
            <person name="Crooijmans R.P."/>
            <person name="Cooper K."/>
            <person name="Coulombe R.A."/>
            <person name="De S."/>
            <person name="Delany M.E."/>
            <person name="Dodgson J.B."/>
            <person name="Dong J.J."/>
            <person name="Evans C."/>
            <person name="Frederickson K.M."/>
            <person name="Flicek P."/>
            <person name="Florea L."/>
            <person name="Folkerts O."/>
            <person name="Groenen M.A."/>
            <person name="Harkins T.T."/>
            <person name="Herrero J."/>
            <person name="Hoffmann S."/>
            <person name="Megens H.J."/>
            <person name="Jiang A."/>
            <person name="de Jong P."/>
            <person name="Kaiser P."/>
            <person name="Kim H."/>
            <person name="Kim K.W."/>
            <person name="Kim S."/>
            <person name="Langenberger D."/>
            <person name="Lee M.K."/>
            <person name="Lee T."/>
            <person name="Mane S."/>
            <person name="Marcais G."/>
            <person name="Marz M."/>
            <person name="McElroy A.P."/>
            <person name="Modise T."/>
            <person name="Nefedov M."/>
            <person name="Notredame C."/>
            <person name="Paton I.R."/>
            <person name="Payne W.S."/>
            <person name="Pertea G."/>
            <person name="Prickett D."/>
            <person name="Puiu D."/>
            <person name="Qioa D."/>
            <person name="Raineri E."/>
            <person name="Ruffier M."/>
            <person name="Salzberg S.L."/>
            <person name="Schatz M.C."/>
            <person name="Scheuring C."/>
            <person name="Schmidt C.J."/>
            <person name="Schroeder S."/>
            <person name="Searle S.M."/>
            <person name="Smith E.J."/>
            <person name="Smith J."/>
            <person name="Sonstegard T.S."/>
            <person name="Stadler P.F."/>
            <person name="Tafer H."/>
            <person name="Tu Z.J."/>
            <person name="Van Tassell C.P."/>
            <person name="Vilella A.J."/>
            <person name="Williams K.P."/>
            <person name="Yorke J.A."/>
            <person name="Zhang L."/>
            <person name="Zhang H.B."/>
            <person name="Zhang X."/>
            <person name="Zhang Y."/>
            <person name="Reed K.M."/>
        </authorList>
    </citation>
    <scope>NUCLEOTIDE SEQUENCE [LARGE SCALE GENOMIC DNA]</scope>
</reference>
<dbReference type="Bgee" id="ENSMGAG00000011404">
    <property type="expression patterns" value="Expressed in thymus and 5 other cell types or tissues"/>
</dbReference>
<feature type="compositionally biased region" description="Basic and acidic residues" evidence="2">
    <location>
        <begin position="7"/>
        <end position="25"/>
    </location>
</feature>
<evidence type="ECO:0000256" key="1">
    <source>
        <dbReference type="SAM" id="Coils"/>
    </source>
</evidence>
<dbReference type="GeneTree" id="ENSGT00950000183866"/>
<dbReference type="HOGENOM" id="CLU_712802_0_0_1"/>
<reference evidence="3" key="2">
    <citation type="submission" date="2025-08" db="UniProtKB">
        <authorList>
            <consortium name="Ensembl"/>
        </authorList>
    </citation>
    <scope>IDENTIFICATION</scope>
</reference>
<organism evidence="3 4">
    <name type="scientific">Meleagris gallopavo</name>
    <name type="common">Wild turkey</name>
    <dbReference type="NCBI Taxonomy" id="9103"/>
    <lineage>
        <taxon>Eukaryota</taxon>
        <taxon>Metazoa</taxon>
        <taxon>Chordata</taxon>
        <taxon>Craniata</taxon>
        <taxon>Vertebrata</taxon>
        <taxon>Euteleostomi</taxon>
        <taxon>Archelosauria</taxon>
        <taxon>Archosauria</taxon>
        <taxon>Dinosauria</taxon>
        <taxon>Saurischia</taxon>
        <taxon>Theropoda</taxon>
        <taxon>Coelurosauria</taxon>
        <taxon>Aves</taxon>
        <taxon>Neognathae</taxon>
        <taxon>Galloanserae</taxon>
        <taxon>Galliformes</taxon>
        <taxon>Phasianidae</taxon>
        <taxon>Meleagridinae</taxon>
        <taxon>Meleagris</taxon>
    </lineage>
</organism>
<evidence type="ECO:0000256" key="2">
    <source>
        <dbReference type="SAM" id="MobiDB-lite"/>
    </source>
</evidence>
<evidence type="ECO:0000313" key="4">
    <source>
        <dbReference type="Proteomes" id="UP000001645"/>
    </source>
</evidence>
<protein>
    <submittedName>
        <fullName evidence="3">Uncharacterized protein</fullName>
    </submittedName>
</protein>
<feature type="coiled-coil region" evidence="1">
    <location>
        <begin position="234"/>
        <end position="261"/>
    </location>
</feature>
<dbReference type="Ensembl" id="ENSMGAT00000012804.3">
    <property type="protein sequence ID" value="ENSMGAP00000011922.3"/>
    <property type="gene ID" value="ENSMGAG00000011404.3"/>
</dbReference>
<keyword evidence="1" id="KW-0175">Coiled coil</keyword>
<dbReference type="AlphaFoldDB" id="G1NFV7"/>
<proteinExistence type="predicted"/>
<feature type="region of interest" description="Disordered" evidence="2">
    <location>
        <begin position="1"/>
        <end position="25"/>
    </location>
</feature>
<feature type="coiled-coil region" evidence="1">
    <location>
        <begin position="324"/>
        <end position="351"/>
    </location>
</feature>
<dbReference type="InParanoid" id="G1NFV7"/>
<keyword evidence="4" id="KW-1185">Reference proteome</keyword>
<evidence type="ECO:0000313" key="3">
    <source>
        <dbReference type="Ensembl" id="ENSMGAP00000011922.3"/>
    </source>
</evidence>
<feature type="coiled-coil region" evidence="1">
    <location>
        <begin position="433"/>
        <end position="488"/>
    </location>
</feature>
<sequence>MEYPELSSKREVHHDQQSSSEEHVEVNCSARNVVSDIQISHRISLKTEKVEDSENLIGNKKIHKINNEFTCGHLISGTDSETERSDAAQEKVIFSKSKLPMHLPEYRKEICKIDDNYATKLLKQEFWKSAKQLSVFNQMLLRLRDQKFSENKAAPEYDGEIEALHKPLKNSEHLQKRICYLQNENLHLMNKVKPLAETVQSWKEKISKYDVKIKDFTKEKRSMQTQLVKSPEGNEECVKEVKNLIRKCKELQNQKIILEKKKNQHHNGNKDTIQALHDFQIRNKKLEGKMTAGTCEKGRLNAMLGSLKHKCSNSQETNKKLGQLTEEKNSLEPLEQELEGKQSEIKQMREKEIATRSELETHLQLMQTFAEKKINLEMTLQECSNTKQMLLKDIEEVQSDEAYTEKKLMTEPRNAKGDIDLLKYNLTTANTEYKRLSTVITDITEENQLLKRELNEYRQYASKYENDIRKLSKECLLLENQLWTIENERDVAQLEFHRLHKDYVYLRGQATALAWAQKKPNSNSGSMQNNCYSEYSTRTCKEIPLDCLSQGMTFNS</sequence>
<dbReference type="Proteomes" id="UP000001645">
    <property type="component" value="Chromosome 4"/>
</dbReference>
<name>G1NFV7_MELGA</name>